<accession>A0A8W8NAD0</accession>
<dbReference type="EnsemblMetazoa" id="G5000.1">
    <property type="protein sequence ID" value="G5000.1:cds"/>
    <property type="gene ID" value="G5000"/>
</dbReference>
<evidence type="ECO:0000313" key="1">
    <source>
        <dbReference type="EnsemblMetazoa" id="G5000.2:cds"/>
    </source>
</evidence>
<reference evidence="1" key="1">
    <citation type="submission" date="2022-08" db="UniProtKB">
        <authorList>
            <consortium name="EnsemblMetazoa"/>
        </authorList>
    </citation>
    <scope>IDENTIFICATION</scope>
    <source>
        <strain evidence="1">05x7-T-G4-1.051#20</strain>
    </source>
</reference>
<evidence type="ECO:0000313" key="2">
    <source>
        <dbReference type="Proteomes" id="UP000005408"/>
    </source>
</evidence>
<organism evidence="1 2">
    <name type="scientific">Magallana gigas</name>
    <name type="common">Pacific oyster</name>
    <name type="synonym">Crassostrea gigas</name>
    <dbReference type="NCBI Taxonomy" id="29159"/>
    <lineage>
        <taxon>Eukaryota</taxon>
        <taxon>Metazoa</taxon>
        <taxon>Spiralia</taxon>
        <taxon>Lophotrochozoa</taxon>
        <taxon>Mollusca</taxon>
        <taxon>Bivalvia</taxon>
        <taxon>Autobranchia</taxon>
        <taxon>Pteriomorphia</taxon>
        <taxon>Ostreida</taxon>
        <taxon>Ostreoidea</taxon>
        <taxon>Ostreidae</taxon>
        <taxon>Magallana</taxon>
    </lineage>
</organism>
<sequence>MFTFMNPVENYIKEIRVPCKLEPNERVTTLPFVFESRPSSRVHSAHSPEMMSSSSTFLHPFARRQEIPAVKKQLHREIVYFFGCNKEFSRNKAAEKYYKDLHTVGISGNLENEASRQLYRCSTNCPRQRILLKRRQIERTVVK</sequence>
<dbReference type="Proteomes" id="UP000005408">
    <property type="component" value="Unassembled WGS sequence"/>
</dbReference>
<proteinExistence type="predicted"/>
<name>A0A8W8NAD0_MAGGI</name>
<dbReference type="OrthoDB" id="6126335at2759"/>
<dbReference type="EnsemblMetazoa" id="G5000.2">
    <property type="protein sequence ID" value="G5000.2:cds"/>
    <property type="gene ID" value="G5000"/>
</dbReference>
<keyword evidence="2" id="KW-1185">Reference proteome</keyword>
<protein>
    <submittedName>
        <fullName evidence="1">Uncharacterized protein</fullName>
    </submittedName>
</protein>
<dbReference type="AlphaFoldDB" id="A0A8W8NAD0"/>